<feature type="domain" description="PAS" evidence="9">
    <location>
        <begin position="549"/>
        <end position="599"/>
    </location>
</feature>
<evidence type="ECO:0000256" key="1">
    <source>
        <dbReference type="ARBA" id="ARBA00000085"/>
    </source>
</evidence>
<evidence type="ECO:0000256" key="6">
    <source>
        <dbReference type="SAM" id="Coils"/>
    </source>
</evidence>
<dbReference type="InterPro" id="IPR013767">
    <property type="entry name" value="PAS_fold"/>
</dbReference>
<keyword evidence="7" id="KW-0812">Transmembrane</keyword>
<dbReference type="PROSITE" id="PS50112">
    <property type="entry name" value="PAS"/>
    <property type="match status" value="2"/>
</dbReference>
<dbReference type="InterPro" id="IPR005467">
    <property type="entry name" value="His_kinase_dom"/>
</dbReference>
<comment type="caution">
    <text evidence="11">The sequence shown here is derived from an EMBL/GenBank/DDBJ whole genome shotgun (WGS) entry which is preliminary data.</text>
</comment>
<dbReference type="PANTHER" id="PTHR43304:SF1">
    <property type="entry name" value="PAC DOMAIN-CONTAINING PROTEIN"/>
    <property type="match status" value="1"/>
</dbReference>
<dbReference type="NCBIfam" id="TIGR00229">
    <property type="entry name" value="sensory_box"/>
    <property type="match status" value="3"/>
</dbReference>
<feature type="domain" description="PAS" evidence="9">
    <location>
        <begin position="172"/>
        <end position="209"/>
    </location>
</feature>
<dbReference type="SMART" id="SM00086">
    <property type="entry name" value="PAC"/>
    <property type="match status" value="3"/>
</dbReference>
<dbReference type="InterPro" id="IPR000700">
    <property type="entry name" value="PAS-assoc_C"/>
</dbReference>
<gene>
    <name evidence="11" type="ORF">ABS311_11025</name>
</gene>
<evidence type="ECO:0000256" key="3">
    <source>
        <dbReference type="ARBA" id="ARBA00022553"/>
    </source>
</evidence>
<reference evidence="11 12" key="1">
    <citation type="submission" date="2024-06" db="EMBL/GenBank/DDBJ databases">
        <authorList>
            <person name="Chen R.Y."/>
        </authorList>
    </citation>
    <scope>NUCLEOTIDE SEQUENCE [LARGE SCALE GENOMIC DNA]</scope>
    <source>
        <strain evidence="11 12">D2</strain>
    </source>
</reference>
<protein>
    <recommendedName>
        <fullName evidence="2">histidine kinase</fullName>
        <ecNumber evidence="2">2.7.13.3</ecNumber>
    </recommendedName>
</protein>
<dbReference type="Pfam" id="PF02518">
    <property type="entry name" value="HATPase_c"/>
    <property type="match status" value="1"/>
</dbReference>
<feature type="transmembrane region" description="Helical" evidence="7">
    <location>
        <begin position="62"/>
        <end position="84"/>
    </location>
</feature>
<evidence type="ECO:0000259" key="10">
    <source>
        <dbReference type="PROSITE" id="PS50113"/>
    </source>
</evidence>
<name>A0ABV1RIC2_9ALTE</name>
<dbReference type="PRINTS" id="PR00344">
    <property type="entry name" value="BCTRLSENSOR"/>
</dbReference>
<sequence length="902" mass="103108">MDLIDTFFDGNYMPHGHCLLWKPDLLLMHVGSDILIMLSYFAIPLAMLFYGRRKPVPFTNVLILFSVFIFGCGITHLMSVVNVWNGYYYIHGATKVFTAIVSFTTAFLVWKLLPSWLEAPSLLELNTIQKRLEKGNITLKPGELVEVRDYLSEQIKKRTEELEYEIQKREEAEQNLNQIIESAANGLILVDNQGKITKSNEKAEAIFALYDELNGQNVSDLVDRPMKKTHQGFVETFFKAPDIKTMAQGRMVKYRSPDGITKTLNIELQPYQQDGQSYCLATITDVSIMSDLVNKLNQSELKFRTISESVDAVLWLATPQLSKILYVNPAYENLWHASCESLYQNPLSYFNKVHPEDRKILQQRGEGDTPIWDIQYRLRLDNGDIRYIREKGKKVCSDSGDAIFLVGMAMDISDSLALEKVQKKYELAISAIRDGVYDWDIQNNTIDASNQLKLIHGVAENQLWTYELWRSKVDADYIEEVESKIEQHLAGKSESFYAEYPTQVNGERKWMLTRGRVVERDANGKAMRMMGVESDITHRKKIEEQLWLVEQKLSAVQSSSVDGLIFTDTQFNILEVNQAFSQLLNLTSAELEGRNISEFTPQQFRQKENDILKQQLIPLGYCDEYEKEIISHGQQNVPVSVRSWAVKNNRGSIIGFMGLIRDISARKAAEQTIQNTLAELQRKNHELDQFVHAASHDLKEPSRGLMHISQFLFEDYSQHLDDTGQKYILTIRAAAERMSKLIDTLLKFSRTGRREIHRESVDVEKLIDEVVEQSQFAREIKISTKFDASIIEVDRVSIFEIYQNLISNAVKYNNQSVAAIEVGSLNGLYWVKDNGLGIDKECLDQAFIIFKRFDQSKEGEGVGLSIVRKLVELHGGKVWAESESGVGTQIYFTLTSKEVDSA</sequence>
<evidence type="ECO:0000256" key="5">
    <source>
        <dbReference type="ARBA" id="ARBA00022777"/>
    </source>
</evidence>
<dbReference type="Pfam" id="PF13426">
    <property type="entry name" value="PAS_9"/>
    <property type="match status" value="1"/>
</dbReference>
<dbReference type="SMART" id="SM00387">
    <property type="entry name" value="HATPase_c"/>
    <property type="match status" value="1"/>
</dbReference>
<dbReference type="SUPFAM" id="SSF55785">
    <property type="entry name" value="PYP-like sensor domain (PAS domain)"/>
    <property type="match status" value="4"/>
</dbReference>
<keyword evidence="12" id="KW-1185">Reference proteome</keyword>
<dbReference type="Gene3D" id="1.10.287.130">
    <property type="match status" value="1"/>
</dbReference>
<dbReference type="InterPro" id="IPR058544">
    <property type="entry name" value="ETR1_N"/>
</dbReference>
<feature type="transmembrane region" description="Helical" evidence="7">
    <location>
        <begin position="26"/>
        <end position="50"/>
    </location>
</feature>
<dbReference type="CDD" id="cd00130">
    <property type="entry name" value="PAS"/>
    <property type="match status" value="3"/>
</dbReference>
<evidence type="ECO:0000313" key="11">
    <source>
        <dbReference type="EMBL" id="MER2492412.1"/>
    </source>
</evidence>
<dbReference type="InterPro" id="IPR036890">
    <property type="entry name" value="HATPase_C_sf"/>
</dbReference>
<dbReference type="InterPro" id="IPR003594">
    <property type="entry name" value="HATPase_dom"/>
</dbReference>
<feature type="coiled-coil region" evidence="6">
    <location>
        <begin position="152"/>
        <end position="182"/>
    </location>
</feature>
<dbReference type="InterPro" id="IPR003661">
    <property type="entry name" value="HisK_dim/P_dom"/>
</dbReference>
<dbReference type="InterPro" id="IPR000014">
    <property type="entry name" value="PAS"/>
</dbReference>
<dbReference type="InterPro" id="IPR052162">
    <property type="entry name" value="Sensor_kinase/Photoreceptor"/>
</dbReference>
<keyword evidence="6" id="KW-0175">Coiled coil</keyword>
<dbReference type="InterPro" id="IPR013655">
    <property type="entry name" value="PAS_fold_3"/>
</dbReference>
<dbReference type="RefSeq" id="WP_350401931.1">
    <property type="nucleotide sequence ID" value="NZ_JBELOE010000211.1"/>
</dbReference>
<dbReference type="Proteomes" id="UP001467690">
    <property type="component" value="Unassembled WGS sequence"/>
</dbReference>
<dbReference type="PROSITE" id="PS50113">
    <property type="entry name" value="PAC"/>
    <property type="match status" value="3"/>
</dbReference>
<dbReference type="SMART" id="SM00388">
    <property type="entry name" value="HisKA"/>
    <property type="match status" value="1"/>
</dbReference>
<dbReference type="Gene3D" id="3.30.565.10">
    <property type="entry name" value="Histidine kinase-like ATPase, C-terminal domain"/>
    <property type="match status" value="1"/>
</dbReference>
<feature type="domain" description="Histidine kinase" evidence="8">
    <location>
        <begin position="693"/>
        <end position="898"/>
    </location>
</feature>
<keyword evidence="7" id="KW-1133">Transmembrane helix</keyword>
<dbReference type="Pfam" id="PF00989">
    <property type="entry name" value="PAS"/>
    <property type="match status" value="1"/>
</dbReference>
<dbReference type="SUPFAM" id="SSF47384">
    <property type="entry name" value="Homodimeric domain of signal transducing histidine kinase"/>
    <property type="match status" value="1"/>
</dbReference>
<dbReference type="Pfam" id="PF25487">
    <property type="entry name" value="ETR1_N"/>
    <property type="match status" value="1"/>
</dbReference>
<dbReference type="CDD" id="cd00082">
    <property type="entry name" value="HisKA"/>
    <property type="match status" value="1"/>
</dbReference>
<dbReference type="Pfam" id="PF00512">
    <property type="entry name" value="HisKA"/>
    <property type="match status" value="1"/>
</dbReference>
<dbReference type="Pfam" id="PF08447">
    <property type="entry name" value="PAS_3"/>
    <property type="match status" value="2"/>
</dbReference>
<dbReference type="InterPro" id="IPR004358">
    <property type="entry name" value="Sig_transdc_His_kin-like_C"/>
</dbReference>
<proteinExistence type="predicted"/>
<dbReference type="SMART" id="SM00091">
    <property type="entry name" value="PAS"/>
    <property type="match status" value="4"/>
</dbReference>
<dbReference type="SUPFAM" id="SSF55874">
    <property type="entry name" value="ATPase domain of HSP90 chaperone/DNA topoisomerase II/histidine kinase"/>
    <property type="match status" value="1"/>
</dbReference>
<evidence type="ECO:0000313" key="12">
    <source>
        <dbReference type="Proteomes" id="UP001467690"/>
    </source>
</evidence>
<evidence type="ECO:0000259" key="8">
    <source>
        <dbReference type="PROSITE" id="PS50109"/>
    </source>
</evidence>
<feature type="domain" description="PAC" evidence="10">
    <location>
        <begin position="623"/>
        <end position="675"/>
    </location>
</feature>
<organism evidence="11 12">
    <name type="scientific">Catenovulum sediminis</name>
    <dbReference type="NCBI Taxonomy" id="1740262"/>
    <lineage>
        <taxon>Bacteria</taxon>
        <taxon>Pseudomonadati</taxon>
        <taxon>Pseudomonadota</taxon>
        <taxon>Gammaproteobacteria</taxon>
        <taxon>Alteromonadales</taxon>
        <taxon>Alteromonadaceae</taxon>
        <taxon>Catenovulum</taxon>
    </lineage>
</organism>
<dbReference type="EMBL" id="JBELOE010000211">
    <property type="protein sequence ID" value="MER2492412.1"/>
    <property type="molecule type" value="Genomic_DNA"/>
</dbReference>
<dbReference type="Gene3D" id="3.30.450.20">
    <property type="entry name" value="PAS domain"/>
    <property type="match status" value="4"/>
</dbReference>
<evidence type="ECO:0000256" key="2">
    <source>
        <dbReference type="ARBA" id="ARBA00012438"/>
    </source>
</evidence>
<dbReference type="PROSITE" id="PS50109">
    <property type="entry name" value="HIS_KIN"/>
    <property type="match status" value="1"/>
</dbReference>
<keyword evidence="7" id="KW-0472">Membrane</keyword>
<feature type="domain" description="PAC" evidence="10">
    <location>
        <begin position="494"/>
        <end position="548"/>
    </location>
</feature>
<accession>A0ABV1RIC2</accession>
<dbReference type="InterPro" id="IPR036097">
    <property type="entry name" value="HisK_dim/P_sf"/>
</dbReference>
<dbReference type="InterPro" id="IPR035965">
    <property type="entry name" value="PAS-like_dom_sf"/>
</dbReference>
<evidence type="ECO:0000259" key="9">
    <source>
        <dbReference type="PROSITE" id="PS50112"/>
    </source>
</evidence>
<dbReference type="InterPro" id="IPR001610">
    <property type="entry name" value="PAC"/>
</dbReference>
<dbReference type="PANTHER" id="PTHR43304">
    <property type="entry name" value="PHYTOCHROME-LIKE PROTEIN CPH1"/>
    <property type="match status" value="1"/>
</dbReference>
<evidence type="ECO:0000256" key="4">
    <source>
        <dbReference type="ARBA" id="ARBA00022679"/>
    </source>
</evidence>
<evidence type="ECO:0000256" key="7">
    <source>
        <dbReference type="SAM" id="Phobius"/>
    </source>
</evidence>
<keyword evidence="4" id="KW-0808">Transferase</keyword>
<comment type="catalytic activity">
    <reaction evidence="1">
        <text>ATP + protein L-histidine = ADP + protein N-phospho-L-histidine.</text>
        <dbReference type="EC" id="2.7.13.3"/>
    </reaction>
</comment>
<keyword evidence="3" id="KW-0597">Phosphoprotein</keyword>
<feature type="domain" description="PAC" evidence="10">
    <location>
        <begin position="372"/>
        <end position="424"/>
    </location>
</feature>
<dbReference type="EC" id="2.7.13.3" evidence="2"/>
<keyword evidence="5" id="KW-0418">Kinase</keyword>